<dbReference type="SUPFAM" id="SSF53649">
    <property type="entry name" value="Alkaline phosphatase-like"/>
    <property type="match status" value="1"/>
</dbReference>
<dbReference type="EMBL" id="JAOL01000079">
    <property type="protein sequence ID" value="EUA92248.1"/>
    <property type="molecule type" value="Genomic_DNA"/>
</dbReference>
<evidence type="ECO:0000313" key="3">
    <source>
        <dbReference type="Proteomes" id="UP000020681"/>
    </source>
</evidence>
<comment type="caution">
    <text evidence="2">The sequence shown here is derived from an EMBL/GenBank/DDBJ whole genome shotgun (WGS) entry which is preliminary data.</text>
</comment>
<reference evidence="2 3" key="1">
    <citation type="submission" date="2014-01" db="EMBL/GenBank/DDBJ databases">
        <authorList>
            <person name="Dobos K."/>
            <person name="Lenaerts A."/>
            <person name="Ordway D."/>
            <person name="DeGroote M.A."/>
            <person name="Parker T."/>
            <person name="Sizemore C."/>
            <person name="Tallon L.J."/>
            <person name="Sadzewicz L.K."/>
            <person name="Sengamalay N."/>
            <person name="Fraser C.M."/>
            <person name="Hine E."/>
            <person name="Shefchek K.A."/>
            <person name="Das S.P."/>
            <person name="Tettelin H."/>
        </authorList>
    </citation>
    <scope>NUCLEOTIDE SEQUENCE [LARGE SCALE GENOMIC DNA]</scope>
    <source>
        <strain evidence="2 3">Harvey</strain>
    </source>
</reference>
<proteinExistence type="predicted"/>
<protein>
    <submittedName>
        <fullName evidence="2">Sulfatase family protein</fullName>
    </submittedName>
</protein>
<organism evidence="2 3">
    <name type="scientific">Mycobacterium ulcerans str. Harvey</name>
    <dbReference type="NCBI Taxonomy" id="1299332"/>
    <lineage>
        <taxon>Bacteria</taxon>
        <taxon>Bacillati</taxon>
        <taxon>Actinomycetota</taxon>
        <taxon>Actinomycetes</taxon>
        <taxon>Mycobacteriales</taxon>
        <taxon>Mycobacteriaceae</taxon>
        <taxon>Mycobacterium</taxon>
        <taxon>Mycobacterium ulcerans group</taxon>
    </lineage>
</organism>
<dbReference type="Gene3D" id="3.40.720.10">
    <property type="entry name" value="Alkaline Phosphatase, subunit A"/>
    <property type="match status" value="1"/>
</dbReference>
<dbReference type="InterPro" id="IPR017850">
    <property type="entry name" value="Alkaline_phosphatase_core_sf"/>
</dbReference>
<gene>
    <name evidence="2" type="ORF">I551_1301</name>
</gene>
<accession>A0ABN0R5D7</accession>
<name>A0ABN0R5D7_MYCUL</name>
<dbReference type="Pfam" id="PF00884">
    <property type="entry name" value="Sulfatase"/>
    <property type="match status" value="1"/>
</dbReference>
<feature type="domain" description="Sulfatase N-terminal" evidence="1">
    <location>
        <begin position="4"/>
        <end position="110"/>
    </location>
</feature>
<sequence>MGGETDQWYPDLVYDNHPVNPPATPEDGYHLSKDLADKTIQFIRDAKVVAPDKPWFSYVCPGAGHAPHHVFKEWADKYAGKFDMGYERYREIVLENQKAMGIVPPDTELSPINPYLDVKGPRASRGRCRTRCGPGAR</sequence>
<dbReference type="InterPro" id="IPR000917">
    <property type="entry name" value="Sulfatase_N"/>
</dbReference>
<evidence type="ECO:0000313" key="2">
    <source>
        <dbReference type="EMBL" id="EUA92248.1"/>
    </source>
</evidence>
<dbReference type="Proteomes" id="UP000020681">
    <property type="component" value="Unassembled WGS sequence"/>
</dbReference>
<evidence type="ECO:0000259" key="1">
    <source>
        <dbReference type="Pfam" id="PF00884"/>
    </source>
</evidence>
<keyword evidence="3" id="KW-1185">Reference proteome</keyword>